<dbReference type="GO" id="GO:0050525">
    <property type="term" value="F:cutinase activity"/>
    <property type="evidence" value="ECO:0007669"/>
    <property type="project" value="UniProtKB-UniRule"/>
</dbReference>
<dbReference type="PANTHER" id="PTHR33630:SF13">
    <property type="entry name" value="ACETYLXYLAN ESTERASE"/>
    <property type="match status" value="1"/>
</dbReference>
<dbReference type="SMART" id="SM01110">
    <property type="entry name" value="Cutinase"/>
    <property type="match status" value="1"/>
</dbReference>
<dbReference type="PANTHER" id="PTHR33630">
    <property type="entry name" value="CUTINASE RV1984C-RELATED-RELATED"/>
    <property type="match status" value="1"/>
</dbReference>
<evidence type="ECO:0000313" key="10">
    <source>
        <dbReference type="EMBL" id="EWZ38579.1"/>
    </source>
</evidence>
<evidence type="ECO:0000256" key="9">
    <source>
        <dbReference type="SAM" id="MobiDB-lite"/>
    </source>
</evidence>
<reference evidence="10" key="2">
    <citation type="submission" date="2012-06" db="EMBL/GenBank/DDBJ databases">
        <title>Annotation of the Genome Sequence of Fusarium oxysporum Fo47.</title>
        <authorList>
            <consortium name="The Broad Institute Genomics Platform"/>
            <person name="Ma L.-J."/>
            <person name="Corby-Kistler H."/>
            <person name="Broz K."/>
            <person name="Gale L.R."/>
            <person name="Jonkers W."/>
            <person name="O'Donnell K."/>
            <person name="Ploetz R."/>
            <person name="Steinberg C."/>
            <person name="Schwartz D.C."/>
            <person name="VanEtten H."/>
            <person name="Zhou S."/>
            <person name="Young S.K."/>
            <person name="Zeng Q."/>
            <person name="Gargeya S."/>
            <person name="Fitzgerald M."/>
            <person name="Abouelleil A."/>
            <person name="Alvarado L."/>
            <person name="Chapman S.B."/>
            <person name="Gainer-Dewar J."/>
            <person name="Goldberg J."/>
            <person name="Griggs A."/>
            <person name="Gujja S."/>
            <person name="Hansen M."/>
            <person name="Howarth C."/>
            <person name="Imamovic A."/>
            <person name="Ireland A."/>
            <person name="Larimer J."/>
            <person name="McCowan C."/>
            <person name="Murphy C."/>
            <person name="Pearson M."/>
            <person name="Poon T.W."/>
            <person name="Priest M."/>
            <person name="Roberts A."/>
            <person name="Saif S."/>
            <person name="Shea T."/>
            <person name="Sykes S."/>
            <person name="Wortman J."/>
            <person name="Nusbaum C."/>
            <person name="Birren B."/>
        </authorList>
    </citation>
    <scope>NUCLEOTIDE SEQUENCE</scope>
    <source>
        <strain evidence="10">Fo47</strain>
    </source>
</reference>
<dbReference type="SUPFAM" id="SSF53474">
    <property type="entry name" value="alpha/beta-Hydrolases"/>
    <property type="match status" value="1"/>
</dbReference>
<keyword evidence="3 8" id="KW-0719">Serine esterase</keyword>
<comment type="subcellular location">
    <subcellularLocation>
        <location evidence="1 8">Secreted</location>
    </subcellularLocation>
</comment>
<dbReference type="VEuPathDB" id="FungiDB:FOZG_10137"/>
<dbReference type="GO" id="GO:0005576">
    <property type="term" value="C:extracellular region"/>
    <property type="evidence" value="ECO:0007669"/>
    <property type="project" value="UniProtKB-SubCell"/>
</dbReference>
<reference evidence="10" key="1">
    <citation type="submission" date="2011-06" db="EMBL/GenBank/DDBJ databases">
        <title>The Genome Sequence of Fusarium oxysporum Fo47.</title>
        <authorList>
            <consortium name="The Broad Institute Genome Sequencing Platform"/>
            <person name="Ma L.-J."/>
            <person name="Gale L.R."/>
            <person name="Schwartz D.C."/>
            <person name="Zhou S."/>
            <person name="Corby-Kistler H."/>
            <person name="Young S.K."/>
            <person name="Zeng Q."/>
            <person name="Gargeya S."/>
            <person name="Fitzgerald M."/>
            <person name="Haas B."/>
            <person name="Abouelleil A."/>
            <person name="Alvarado L."/>
            <person name="Arachchi H.M."/>
            <person name="Berlin A."/>
            <person name="Brown A."/>
            <person name="Chapman S.B."/>
            <person name="Chen Z."/>
            <person name="Dunbar C."/>
            <person name="Freedman E."/>
            <person name="Gearin G."/>
            <person name="Gellesch M."/>
            <person name="Goldberg J."/>
            <person name="Griggs A."/>
            <person name="Gujja S."/>
            <person name="Heiman D."/>
            <person name="Howarth C."/>
            <person name="Larson L."/>
            <person name="Lui A."/>
            <person name="MacDonald P.J.P."/>
            <person name="Mehta T."/>
            <person name="Montmayeur A."/>
            <person name="Murphy C."/>
            <person name="Neiman D."/>
            <person name="Pearson M."/>
            <person name="Priest M."/>
            <person name="Roberts A."/>
            <person name="Saif S."/>
            <person name="Shea T."/>
            <person name="Shenoy N."/>
            <person name="Sisk P."/>
            <person name="Stolte C."/>
            <person name="Sykes S."/>
            <person name="Wortman J."/>
            <person name="Nusbaum C."/>
            <person name="Birren B."/>
        </authorList>
    </citation>
    <scope>NUCLEOTIDE SEQUENCE [LARGE SCALE GENOMIC DNA]</scope>
    <source>
        <strain evidence="10">Fo47</strain>
    </source>
</reference>
<dbReference type="Proteomes" id="UP000030766">
    <property type="component" value="Unassembled WGS sequence"/>
</dbReference>
<sequence>MHSSTTLLLLATATVNAIGKRDDCKDVHIFLAKGNNEPYPGRQGKLAGAICSGLKSCDYEDIQFQNALEDPFCDSVTEGVKNGIKQITAYNKKCPDSKLVVSGYSQGGQVVGDILGGGGGVFFQNCVEPDLQGLNPKTLPGSKIVAAMVFGDTRHTKDQPFNVLSGAGKNGLFPRPAGMLQNLASYGDVFRNYCVETDPICAQGDEVETHLNYFDVFTDDVAEWVKERIGEDATTTTAATKTSTKAKSTAKSTAKETSTKDAETESTTEAASTTKDASKDSTTKDTATAAASTTADSSSTTDASSAEGRATAGEASSGAAAPSSTDNAATSKEWSLPDPPLTEKGEEQCAHLRENLISTFSDKADNIDDVAIVVSPMRRTMQTAMLSLGWLVERGVKIEGNADWQENSSKPCDTGSPISSVSPSFPKVNFSSVDPLWPDKTSPSAERYWYTKKSILARGQRALEDLKKRPEKLIFVVSHAGFLRLGVAGYWFFNSDYRVFDFDGQGIKQQEGTLAGGMGLSLTEPVELGLDLPEEDPGYDAEVKE</sequence>
<dbReference type="Gene3D" id="3.40.50.1820">
    <property type="entry name" value="alpha/beta hydrolase"/>
    <property type="match status" value="1"/>
</dbReference>
<dbReference type="InterPro" id="IPR013078">
    <property type="entry name" value="His_Pase_superF_clade-1"/>
</dbReference>
<proteinExistence type="inferred from homology"/>
<comment type="function">
    <text evidence="8">Catalyzes the hydrolysis of complex carboxylic polyesters found in the cell wall of plants. Degrades cutin, a macromolecule that forms the structure of the plant cuticle.</text>
</comment>
<feature type="region of interest" description="Disordered" evidence="9">
    <location>
        <begin position="233"/>
        <end position="345"/>
    </location>
</feature>
<feature type="compositionally biased region" description="Basic and acidic residues" evidence="9">
    <location>
        <begin position="253"/>
        <end position="263"/>
    </location>
</feature>
<dbReference type="EC" id="3.1.1.74" evidence="8"/>
<feature type="compositionally biased region" description="Low complexity" evidence="9">
    <location>
        <begin position="284"/>
        <end position="325"/>
    </location>
</feature>
<evidence type="ECO:0000256" key="5">
    <source>
        <dbReference type="ARBA" id="ARBA00022729"/>
    </source>
</evidence>
<dbReference type="InterPro" id="IPR029033">
    <property type="entry name" value="His_PPase_superfam"/>
</dbReference>
<evidence type="ECO:0000256" key="2">
    <source>
        <dbReference type="ARBA" id="ARBA00007534"/>
    </source>
</evidence>
<evidence type="ECO:0000256" key="4">
    <source>
        <dbReference type="ARBA" id="ARBA00022525"/>
    </source>
</evidence>
<dbReference type="SUPFAM" id="SSF53254">
    <property type="entry name" value="Phosphoglycerate mutase-like"/>
    <property type="match status" value="1"/>
</dbReference>
<dbReference type="EMBL" id="JH717901">
    <property type="protein sequence ID" value="EWZ38579.1"/>
    <property type="molecule type" value="Genomic_DNA"/>
</dbReference>
<keyword evidence="4 8" id="KW-0964">Secreted</keyword>
<dbReference type="InterPro" id="IPR000675">
    <property type="entry name" value="Cutinase/axe"/>
</dbReference>
<protein>
    <recommendedName>
        <fullName evidence="8">Cutinase</fullName>
        <ecNumber evidence="8">3.1.1.74</ecNumber>
    </recommendedName>
</protein>
<keyword evidence="5 8" id="KW-0732">Signal</keyword>
<name>W9K749_FUSOX</name>
<gene>
    <name evidence="10" type="ORF">FOZG_10137</name>
</gene>
<dbReference type="HOGENOM" id="CLU_499696_0_0_1"/>
<dbReference type="PROSITE" id="PS00155">
    <property type="entry name" value="CUTINASE_1"/>
    <property type="match status" value="1"/>
</dbReference>
<evidence type="ECO:0000256" key="3">
    <source>
        <dbReference type="ARBA" id="ARBA00022487"/>
    </source>
</evidence>
<accession>W9K749</accession>
<keyword evidence="6 8" id="KW-0378">Hydrolase</keyword>
<dbReference type="Pfam" id="PF01083">
    <property type="entry name" value="Cutinase"/>
    <property type="match status" value="1"/>
</dbReference>
<evidence type="ECO:0000256" key="6">
    <source>
        <dbReference type="ARBA" id="ARBA00022801"/>
    </source>
</evidence>
<comment type="similarity">
    <text evidence="2 8">Belongs to the cutinase family.</text>
</comment>
<dbReference type="InterPro" id="IPR029058">
    <property type="entry name" value="AB_hydrolase_fold"/>
</dbReference>
<evidence type="ECO:0000256" key="7">
    <source>
        <dbReference type="ARBA" id="ARBA00023157"/>
    </source>
</evidence>
<keyword evidence="7" id="KW-1015">Disulfide bond</keyword>
<dbReference type="Gene3D" id="3.40.50.1240">
    <property type="entry name" value="Phosphoglycerate mutase-like"/>
    <property type="match status" value="1"/>
</dbReference>
<dbReference type="AlphaFoldDB" id="W9K749"/>
<feature type="compositionally biased region" description="Low complexity" evidence="9">
    <location>
        <begin position="233"/>
        <end position="252"/>
    </location>
</feature>
<feature type="compositionally biased region" description="Low complexity" evidence="9">
    <location>
        <begin position="265"/>
        <end position="275"/>
    </location>
</feature>
<dbReference type="InterPro" id="IPR043580">
    <property type="entry name" value="CUTINASE_1"/>
</dbReference>
<organism evidence="10">
    <name type="scientific">Fusarium oxysporum Fo47</name>
    <dbReference type="NCBI Taxonomy" id="660027"/>
    <lineage>
        <taxon>Eukaryota</taxon>
        <taxon>Fungi</taxon>
        <taxon>Dikarya</taxon>
        <taxon>Ascomycota</taxon>
        <taxon>Pezizomycotina</taxon>
        <taxon>Sordariomycetes</taxon>
        <taxon>Hypocreomycetidae</taxon>
        <taxon>Hypocreales</taxon>
        <taxon>Nectriaceae</taxon>
        <taxon>Fusarium</taxon>
        <taxon>Fusarium oxysporum species complex</taxon>
    </lineage>
</organism>
<dbReference type="Pfam" id="PF00300">
    <property type="entry name" value="His_Phos_1"/>
    <property type="match status" value="1"/>
</dbReference>
<evidence type="ECO:0000256" key="8">
    <source>
        <dbReference type="RuleBase" id="RU361263"/>
    </source>
</evidence>
<comment type="catalytic activity">
    <reaction evidence="8">
        <text>cutin + H2O = cutin monomers.</text>
        <dbReference type="EC" id="3.1.1.74"/>
    </reaction>
</comment>
<feature type="signal peptide" evidence="8">
    <location>
        <begin position="1"/>
        <end position="17"/>
    </location>
</feature>
<evidence type="ECO:0000256" key="1">
    <source>
        <dbReference type="ARBA" id="ARBA00004613"/>
    </source>
</evidence>
<dbReference type="CDD" id="cd07067">
    <property type="entry name" value="HP_PGM_like"/>
    <property type="match status" value="1"/>
</dbReference>
<feature type="chain" id="PRO_5005151666" description="Cutinase" evidence="8">
    <location>
        <begin position="18"/>
        <end position="545"/>
    </location>
</feature>